<dbReference type="EMBL" id="JAGGLL010000016">
    <property type="protein sequence ID" value="MBP2022467.1"/>
    <property type="molecule type" value="Genomic_DNA"/>
</dbReference>
<organism evidence="2 3">
    <name type="scientific">Clostridium punense</name>
    <dbReference type="NCBI Taxonomy" id="1054297"/>
    <lineage>
        <taxon>Bacteria</taxon>
        <taxon>Bacillati</taxon>
        <taxon>Bacillota</taxon>
        <taxon>Clostridia</taxon>
        <taxon>Eubacteriales</taxon>
        <taxon>Clostridiaceae</taxon>
        <taxon>Clostridium</taxon>
    </lineage>
</organism>
<dbReference type="RefSeq" id="WP_021285673.1">
    <property type="nucleotide sequence ID" value="NZ_JAGGLL010000016.1"/>
</dbReference>
<accession>A0ABS4K3V2</accession>
<reference evidence="2 3" key="1">
    <citation type="submission" date="2021-03" db="EMBL/GenBank/DDBJ databases">
        <title>Genomic Encyclopedia of Type Strains, Phase IV (KMG-IV): sequencing the most valuable type-strain genomes for metagenomic binning, comparative biology and taxonomic classification.</title>
        <authorList>
            <person name="Goeker M."/>
        </authorList>
    </citation>
    <scope>NUCLEOTIDE SEQUENCE [LARGE SCALE GENOMIC DNA]</scope>
    <source>
        <strain evidence="2 3">DSM 28650</strain>
    </source>
</reference>
<gene>
    <name evidence="2" type="ORF">J2Z44_002288</name>
</gene>
<dbReference type="Proteomes" id="UP001519308">
    <property type="component" value="Unassembled WGS sequence"/>
</dbReference>
<protein>
    <submittedName>
        <fullName evidence="2">Phosphatidylglycerophosphate synthase</fullName>
    </submittedName>
</protein>
<proteinExistence type="predicted"/>
<keyword evidence="3" id="KW-1185">Reference proteome</keyword>
<keyword evidence="1" id="KW-0812">Transmembrane</keyword>
<name>A0ABS4K3V2_9CLOT</name>
<feature type="transmembrane region" description="Helical" evidence="1">
    <location>
        <begin position="12"/>
        <end position="32"/>
    </location>
</feature>
<feature type="transmembrane region" description="Helical" evidence="1">
    <location>
        <begin position="86"/>
        <end position="109"/>
    </location>
</feature>
<feature type="transmembrane region" description="Helical" evidence="1">
    <location>
        <begin position="53"/>
        <end position="74"/>
    </location>
</feature>
<sequence>MVVEPLNDVMSYFHFVFIAYIVLFIIVLVNFYKALHIKKLSENKYKRSFAEKVDLFIDVLCGIAMAAGIMFQGVLADNNASGHEGWSNWLLAIAIVSLIIFILNVIVVFKENGKS</sequence>
<comment type="caution">
    <text evidence="2">The sequence shown here is derived from an EMBL/GenBank/DDBJ whole genome shotgun (WGS) entry which is preliminary data.</text>
</comment>
<evidence type="ECO:0000313" key="3">
    <source>
        <dbReference type="Proteomes" id="UP001519308"/>
    </source>
</evidence>
<keyword evidence="1" id="KW-0472">Membrane</keyword>
<evidence type="ECO:0000256" key="1">
    <source>
        <dbReference type="SAM" id="Phobius"/>
    </source>
</evidence>
<keyword evidence="1" id="KW-1133">Transmembrane helix</keyword>
<evidence type="ECO:0000313" key="2">
    <source>
        <dbReference type="EMBL" id="MBP2022467.1"/>
    </source>
</evidence>